<protein>
    <submittedName>
        <fullName evidence="8">PLP-dependent aminotransferase family protein</fullName>
    </submittedName>
</protein>
<comment type="similarity">
    <text evidence="1">In the C-terminal section; belongs to the class-I pyridoxal-phosphate-dependent aminotransferase family.</text>
</comment>
<keyword evidence="9" id="KW-1185">Reference proteome</keyword>
<sequence length="468" mass="49382">MADEWSSCGLDLLMAMDPGKGVRAGLEHALREAVRSGQLPPGTRLPSTRVLAADLDVARGSVSQAYDQLVAEGYLMARPGSGTTVAPRPERPAAPSSDPWAGAPAPSLDLRPGLPDLSSFPRATWLGAVRRVLRSAPHTDLGYGDWRGHILLRRALAEYLGRARGVVTTPEQIMVFAGYSQALAMLCGALRRLGGTTVAFEDPSHPGYLASARDAGLAVGTVPVDGDGLDVSRVDPAAETVVVTPAHQYPLGVTLSSRRRIDLVGWACDTGGTIVEDDYDGEFRYDRQPVGALQGLAPGQTVYAGTASKTLAPGLRIAWLAGPPNLVGPVSDTRACEDPHVSVLEQLVLADLIGSGEYDRHIRRSRGHYRRRRDKLAAALGTVPGIRLRGVAAGMHVVAELPPGRHTEEEVVGHVESRGVAVEGLSGYRHAGAGPPGLIVGYGTPLEHAFTPALTTFTAALADIYGRT</sequence>
<dbReference type="InterPro" id="IPR036390">
    <property type="entry name" value="WH_DNA-bd_sf"/>
</dbReference>
<dbReference type="CDD" id="cd07377">
    <property type="entry name" value="WHTH_GntR"/>
    <property type="match status" value="1"/>
</dbReference>
<keyword evidence="4" id="KW-0238">DNA-binding</keyword>
<dbReference type="InterPro" id="IPR004839">
    <property type="entry name" value="Aminotransferase_I/II_large"/>
</dbReference>
<evidence type="ECO:0000259" key="7">
    <source>
        <dbReference type="PROSITE" id="PS50949"/>
    </source>
</evidence>
<evidence type="ECO:0000313" key="9">
    <source>
        <dbReference type="Proteomes" id="UP001595891"/>
    </source>
</evidence>
<dbReference type="CDD" id="cd00609">
    <property type="entry name" value="AAT_like"/>
    <property type="match status" value="1"/>
</dbReference>
<dbReference type="RefSeq" id="WP_262843432.1">
    <property type="nucleotide sequence ID" value="NZ_JANZYP010000018.1"/>
</dbReference>
<dbReference type="Proteomes" id="UP001595891">
    <property type="component" value="Unassembled WGS sequence"/>
</dbReference>
<dbReference type="Pfam" id="PF00155">
    <property type="entry name" value="Aminotran_1_2"/>
    <property type="match status" value="1"/>
</dbReference>
<evidence type="ECO:0000256" key="6">
    <source>
        <dbReference type="SAM" id="MobiDB-lite"/>
    </source>
</evidence>
<dbReference type="InterPro" id="IPR036388">
    <property type="entry name" value="WH-like_DNA-bd_sf"/>
</dbReference>
<dbReference type="InterPro" id="IPR000524">
    <property type="entry name" value="Tscrpt_reg_HTH_GntR"/>
</dbReference>
<keyword evidence="5" id="KW-0804">Transcription</keyword>
<proteinExistence type="inferred from homology"/>
<dbReference type="Pfam" id="PF00392">
    <property type="entry name" value="GntR"/>
    <property type="match status" value="1"/>
</dbReference>
<dbReference type="SUPFAM" id="SSF53383">
    <property type="entry name" value="PLP-dependent transferases"/>
    <property type="match status" value="1"/>
</dbReference>
<evidence type="ECO:0000256" key="1">
    <source>
        <dbReference type="ARBA" id="ARBA00005384"/>
    </source>
</evidence>
<dbReference type="Gene3D" id="3.40.640.10">
    <property type="entry name" value="Type I PLP-dependent aspartate aminotransferase-like (Major domain)"/>
    <property type="match status" value="1"/>
</dbReference>
<dbReference type="EMBL" id="JBHSFN010000006">
    <property type="protein sequence ID" value="MFC4586890.1"/>
    <property type="molecule type" value="Genomic_DNA"/>
</dbReference>
<organism evidence="8 9">
    <name type="scientific">Sphaerisporangium corydalis</name>
    <dbReference type="NCBI Taxonomy" id="1441875"/>
    <lineage>
        <taxon>Bacteria</taxon>
        <taxon>Bacillati</taxon>
        <taxon>Actinomycetota</taxon>
        <taxon>Actinomycetes</taxon>
        <taxon>Streptosporangiales</taxon>
        <taxon>Streptosporangiaceae</taxon>
        <taxon>Sphaerisporangium</taxon>
    </lineage>
</organism>
<dbReference type="SUPFAM" id="SSF46785">
    <property type="entry name" value="Winged helix' DNA-binding domain"/>
    <property type="match status" value="1"/>
</dbReference>
<dbReference type="Gene3D" id="1.10.10.10">
    <property type="entry name" value="Winged helix-like DNA-binding domain superfamily/Winged helix DNA-binding domain"/>
    <property type="match status" value="1"/>
</dbReference>
<feature type="region of interest" description="Disordered" evidence="6">
    <location>
        <begin position="81"/>
        <end position="108"/>
    </location>
</feature>
<reference evidence="9" key="1">
    <citation type="journal article" date="2019" name="Int. J. Syst. Evol. Microbiol.">
        <title>The Global Catalogue of Microorganisms (GCM) 10K type strain sequencing project: providing services to taxonomists for standard genome sequencing and annotation.</title>
        <authorList>
            <consortium name="The Broad Institute Genomics Platform"/>
            <consortium name="The Broad Institute Genome Sequencing Center for Infectious Disease"/>
            <person name="Wu L."/>
            <person name="Ma J."/>
        </authorList>
    </citation>
    <scope>NUCLEOTIDE SEQUENCE [LARGE SCALE GENOMIC DNA]</scope>
    <source>
        <strain evidence="9">CCUG 49560</strain>
    </source>
</reference>
<evidence type="ECO:0000256" key="3">
    <source>
        <dbReference type="ARBA" id="ARBA00023015"/>
    </source>
</evidence>
<name>A0ABV9EBG1_9ACTN</name>
<dbReference type="InterPro" id="IPR015424">
    <property type="entry name" value="PyrdxlP-dep_Trfase"/>
</dbReference>
<dbReference type="PANTHER" id="PTHR46577:SF1">
    <property type="entry name" value="HTH-TYPE TRANSCRIPTIONAL REGULATORY PROTEIN GABR"/>
    <property type="match status" value="1"/>
</dbReference>
<feature type="domain" description="HTH gntR-type" evidence="7">
    <location>
        <begin position="20"/>
        <end position="88"/>
    </location>
</feature>
<keyword evidence="3" id="KW-0805">Transcription regulation</keyword>
<dbReference type="PRINTS" id="PR00035">
    <property type="entry name" value="HTHGNTR"/>
</dbReference>
<evidence type="ECO:0000256" key="5">
    <source>
        <dbReference type="ARBA" id="ARBA00023163"/>
    </source>
</evidence>
<evidence type="ECO:0000256" key="4">
    <source>
        <dbReference type="ARBA" id="ARBA00023125"/>
    </source>
</evidence>
<keyword evidence="8" id="KW-0032">Aminotransferase</keyword>
<dbReference type="InterPro" id="IPR015421">
    <property type="entry name" value="PyrdxlP-dep_Trfase_major"/>
</dbReference>
<gene>
    <name evidence="8" type="ORF">ACFO8L_12440</name>
</gene>
<keyword evidence="2" id="KW-0663">Pyridoxal phosphate</keyword>
<evidence type="ECO:0000256" key="2">
    <source>
        <dbReference type="ARBA" id="ARBA00022898"/>
    </source>
</evidence>
<dbReference type="PROSITE" id="PS50949">
    <property type="entry name" value="HTH_GNTR"/>
    <property type="match status" value="1"/>
</dbReference>
<keyword evidence="8" id="KW-0808">Transferase</keyword>
<comment type="caution">
    <text evidence="8">The sequence shown here is derived from an EMBL/GenBank/DDBJ whole genome shotgun (WGS) entry which is preliminary data.</text>
</comment>
<dbReference type="SMART" id="SM00345">
    <property type="entry name" value="HTH_GNTR"/>
    <property type="match status" value="1"/>
</dbReference>
<accession>A0ABV9EBG1</accession>
<dbReference type="PANTHER" id="PTHR46577">
    <property type="entry name" value="HTH-TYPE TRANSCRIPTIONAL REGULATORY PROTEIN GABR"/>
    <property type="match status" value="1"/>
</dbReference>
<dbReference type="InterPro" id="IPR051446">
    <property type="entry name" value="HTH_trans_reg/aminotransferase"/>
</dbReference>
<dbReference type="GO" id="GO:0008483">
    <property type="term" value="F:transaminase activity"/>
    <property type="evidence" value="ECO:0007669"/>
    <property type="project" value="UniProtKB-KW"/>
</dbReference>
<evidence type="ECO:0000313" key="8">
    <source>
        <dbReference type="EMBL" id="MFC4586890.1"/>
    </source>
</evidence>